<name>A0ABS6G4F6_9FIRM</name>
<dbReference type="InterPro" id="IPR003660">
    <property type="entry name" value="HAMP_dom"/>
</dbReference>
<evidence type="ECO:0000256" key="3">
    <source>
        <dbReference type="ARBA" id="ARBA00012438"/>
    </source>
</evidence>
<protein>
    <recommendedName>
        <fullName evidence="3">histidine kinase</fullName>
        <ecNumber evidence="3">2.7.13.3</ecNumber>
    </recommendedName>
</protein>
<evidence type="ECO:0000256" key="7">
    <source>
        <dbReference type="ARBA" id="ARBA00023012"/>
    </source>
</evidence>
<evidence type="ECO:0000256" key="1">
    <source>
        <dbReference type="ARBA" id="ARBA00000085"/>
    </source>
</evidence>
<gene>
    <name evidence="11" type="ORF">KQI88_11620</name>
</gene>
<feature type="transmembrane region" description="Helical" evidence="8">
    <location>
        <begin position="9"/>
        <end position="33"/>
    </location>
</feature>
<dbReference type="CDD" id="cd00075">
    <property type="entry name" value="HATPase"/>
    <property type="match status" value="1"/>
</dbReference>
<sequence>MFNKLKSRLILLIMGGSIFAIVLVSFITNVTLFNQFDIYMATKQDKKIDAVVDMIYEAYIADGSWSNNVLHYINLSPLTSDFDIVIKDSKDNIIFEDVLDDTMISHHNRMMQRMGHGMMRKNYSNSMDELAKNEDYVKTSYTLNVDNNKIGTVDIGYVGPFYVSESDVIFTEGINRSIFYAALISILASIILGLYSSKVFSKPILKITKVANDIRDGKLDTKVDENNNIIELRELSKSINHLSKSLGEQELLRKRLTSDISHELRTPLTVLQSHIEAIIDGVWEPTEERLNVCKNEVVRLIKLVEELKYLTDIDNRKIILENKSYNLSREIIEVVEGFKSQFIEKEITLNSNIMEDVFLVGDRDKIKQVIINLLSNALKFTNTGGRVEVGLEDNGNEVVITVNDNGIGVDKKDIPYLFERLYRSDISRNRKTGGTGIGLTITKSLIEEHGGRIEVESEKDRGTKVIVKLPKKVK</sequence>
<dbReference type="SMART" id="SM00388">
    <property type="entry name" value="HisKA"/>
    <property type="match status" value="1"/>
</dbReference>
<keyword evidence="8" id="KW-0812">Transmembrane</keyword>
<dbReference type="GO" id="GO:0016301">
    <property type="term" value="F:kinase activity"/>
    <property type="evidence" value="ECO:0007669"/>
    <property type="project" value="UniProtKB-KW"/>
</dbReference>
<keyword evidence="12" id="KW-1185">Reference proteome</keyword>
<evidence type="ECO:0000256" key="5">
    <source>
        <dbReference type="ARBA" id="ARBA00022679"/>
    </source>
</evidence>
<dbReference type="SMART" id="SM00387">
    <property type="entry name" value="HATPase_c"/>
    <property type="match status" value="1"/>
</dbReference>
<dbReference type="PROSITE" id="PS50885">
    <property type="entry name" value="HAMP"/>
    <property type="match status" value="1"/>
</dbReference>
<evidence type="ECO:0000259" key="9">
    <source>
        <dbReference type="PROSITE" id="PS50109"/>
    </source>
</evidence>
<evidence type="ECO:0000256" key="6">
    <source>
        <dbReference type="ARBA" id="ARBA00022777"/>
    </source>
</evidence>
<keyword evidence="4" id="KW-0597">Phosphoprotein</keyword>
<evidence type="ECO:0000313" key="11">
    <source>
        <dbReference type="EMBL" id="MBU5677059.1"/>
    </source>
</evidence>
<dbReference type="Pfam" id="PF02518">
    <property type="entry name" value="HATPase_c"/>
    <property type="match status" value="1"/>
</dbReference>
<accession>A0ABS6G4F6</accession>
<keyword evidence="7" id="KW-0902">Two-component regulatory system</keyword>
<feature type="domain" description="HAMP" evidence="10">
    <location>
        <begin position="198"/>
        <end position="251"/>
    </location>
</feature>
<evidence type="ECO:0000256" key="2">
    <source>
        <dbReference type="ARBA" id="ARBA00004370"/>
    </source>
</evidence>
<dbReference type="InterPro" id="IPR003661">
    <property type="entry name" value="HisK_dim/P_dom"/>
</dbReference>
<dbReference type="EC" id="2.7.13.3" evidence="3"/>
<evidence type="ECO:0000256" key="8">
    <source>
        <dbReference type="SAM" id="Phobius"/>
    </source>
</evidence>
<evidence type="ECO:0000256" key="4">
    <source>
        <dbReference type="ARBA" id="ARBA00022553"/>
    </source>
</evidence>
<dbReference type="SMART" id="SM00304">
    <property type="entry name" value="HAMP"/>
    <property type="match status" value="1"/>
</dbReference>
<dbReference type="Pfam" id="PF00512">
    <property type="entry name" value="HisKA"/>
    <property type="match status" value="1"/>
</dbReference>
<comment type="caution">
    <text evidence="11">The sequence shown here is derived from an EMBL/GenBank/DDBJ whole genome shotgun (WGS) entry which is preliminary data.</text>
</comment>
<dbReference type="Pfam" id="PF00672">
    <property type="entry name" value="HAMP"/>
    <property type="match status" value="1"/>
</dbReference>
<feature type="transmembrane region" description="Helical" evidence="8">
    <location>
        <begin position="178"/>
        <end position="196"/>
    </location>
</feature>
<dbReference type="PANTHER" id="PTHR45453">
    <property type="entry name" value="PHOSPHATE REGULON SENSOR PROTEIN PHOR"/>
    <property type="match status" value="1"/>
</dbReference>
<dbReference type="Proteomes" id="UP000779508">
    <property type="component" value="Unassembled WGS sequence"/>
</dbReference>
<dbReference type="CDD" id="cd00082">
    <property type="entry name" value="HisKA"/>
    <property type="match status" value="1"/>
</dbReference>
<comment type="subcellular location">
    <subcellularLocation>
        <location evidence="2">Membrane</location>
    </subcellularLocation>
</comment>
<reference evidence="11 12" key="1">
    <citation type="submission" date="2021-06" db="EMBL/GenBank/DDBJ databases">
        <authorList>
            <person name="Sun Q."/>
            <person name="Li D."/>
        </authorList>
    </citation>
    <scope>NUCLEOTIDE SEQUENCE [LARGE SCALE GENOMIC DNA]</scope>
    <source>
        <strain evidence="11 12">MSJ-5</strain>
    </source>
</reference>
<keyword evidence="6 11" id="KW-0418">Kinase</keyword>
<feature type="domain" description="Histidine kinase" evidence="9">
    <location>
        <begin position="259"/>
        <end position="473"/>
    </location>
</feature>
<dbReference type="RefSeq" id="WP_216417482.1">
    <property type="nucleotide sequence ID" value="NZ_JAHLQK010000004.1"/>
</dbReference>
<proteinExistence type="predicted"/>
<comment type="catalytic activity">
    <reaction evidence="1">
        <text>ATP + protein L-histidine = ADP + protein N-phospho-L-histidine.</text>
        <dbReference type="EC" id="2.7.13.3"/>
    </reaction>
</comment>
<dbReference type="InterPro" id="IPR003594">
    <property type="entry name" value="HATPase_dom"/>
</dbReference>
<dbReference type="InterPro" id="IPR050351">
    <property type="entry name" value="BphY/WalK/GraS-like"/>
</dbReference>
<dbReference type="PANTHER" id="PTHR45453:SF1">
    <property type="entry name" value="PHOSPHATE REGULON SENSOR PROTEIN PHOR"/>
    <property type="match status" value="1"/>
</dbReference>
<evidence type="ECO:0000313" key="12">
    <source>
        <dbReference type="Proteomes" id="UP000779508"/>
    </source>
</evidence>
<dbReference type="InterPro" id="IPR005467">
    <property type="entry name" value="His_kinase_dom"/>
</dbReference>
<keyword evidence="8" id="KW-0472">Membrane</keyword>
<evidence type="ECO:0000259" key="10">
    <source>
        <dbReference type="PROSITE" id="PS50885"/>
    </source>
</evidence>
<dbReference type="EMBL" id="JAHLQK010000004">
    <property type="protein sequence ID" value="MBU5677059.1"/>
    <property type="molecule type" value="Genomic_DNA"/>
</dbReference>
<dbReference type="PROSITE" id="PS50109">
    <property type="entry name" value="HIS_KIN"/>
    <property type="match status" value="1"/>
</dbReference>
<organism evidence="11 12">
    <name type="scientific">Alkaliphilus flagellatus</name>
    <dbReference type="NCBI Taxonomy" id="2841507"/>
    <lineage>
        <taxon>Bacteria</taxon>
        <taxon>Bacillati</taxon>
        <taxon>Bacillota</taxon>
        <taxon>Clostridia</taxon>
        <taxon>Peptostreptococcales</taxon>
        <taxon>Natronincolaceae</taxon>
        <taxon>Alkaliphilus</taxon>
    </lineage>
</organism>
<keyword evidence="8" id="KW-1133">Transmembrane helix</keyword>
<keyword evidence="5" id="KW-0808">Transferase</keyword>